<dbReference type="AlphaFoldDB" id="A0A2P2JRT8"/>
<dbReference type="Pfam" id="PF04969">
    <property type="entry name" value="CS"/>
    <property type="match status" value="1"/>
</dbReference>
<dbReference type="FunFam" id="2.60.40.790:FF:000001">
    <property type="entry name" value="Nuclear migration protein nudC"/>
    <property type="match status" value="1"/>
</dbReference>
<dbReference type="InterPro" id="IPR007052">
    <property type="entry name" value="CS_dom"/>
</dbReference>
<feature type="compositionally biased region" description="Basic and acidic residues" evidence="4">
    <location>
        <begin position="102"/>
        <end position="123"/>
    </location>
</feature>
<comment type="function">
    <text evidence="3">Small heat shock protein required for the establishment of auxin gradients and for patterning of the apical domain of the embryo. Involved in the specification of the cotyledon primordia. Also required for normal inflorescence and floral meristem function, normal developmental patterning and thermotolerance. Acts as a molecular chaperone.</text>
</comment>
<organism evidence="6">
    <name type="scientific">Rhizophora mucronata</name>
    <name type="common">Asiatic mangrove</name>
    <dbReference type="NCBI Taxonomy" id="61149"/>
    <lineage>
        <taxon>Eukaryota</taxon>
        <taxon>Viridiplantae</taxon>
        <taxon>Streptophyta</taxon>
        <taxon>Embryophyta</taxon>
        <taxon>Tracheophyta</taxon>
        <taxon>Spermatophyta</taxon>
        <taxon>Magnoliopsida</taxon>
        <taxon>eudicotyledons</taxon>
        <taxon>Gunneridae</taxon>
        <taxon>Pentapetalae</taxon>
        <taxon>rosids</taxon>
        <taxon>fabids</taxon>
        <taxon>Malpighiales</taxon>
        <taxon>Rhizophoraceae</taxon>
        <taxon>Rhizophora</taxon>
    </lineage>
</organism>
<dbReference type="InterPro" id="IPR008978">
    <property type="entry name" value="HSP20-like_chaperone"/>
</dbReference>
<dbReference type="PROSITE" id="PS51203">
    <property type="entry name" value="CS"/>
    <property type="match status" value="1"/>
</dbReference>
<proteinExistence type="predicted"/>
<dbReference type="GO" id="GO:0006950">
    <property type="term" value="P:response to stress"/>
    <property type="evidence" value="ECO:0007669"/>
    <property type="project" value="UniProtKB-ARBA"/>
</dbReference>
<dbReference type="GO" id="GO:0005737">
    <property type="term" value="C:cytoplasm"/>
    <property type="evidence" value="ECO:0007669"/>
    <property type="project" value="TreeGrafter"/>
</dbReference>
<dbReference type="SUPFAM" id="SSF49764">
    <property type="entry name" value="HSP20-like chaperones"/>
    <property type="match status" value="1"/>
</dbReference>
<dbReference type="InterPro" id="IPR037898">
    <property type="entry name" value="NudC_fam"/>
</dbReference>
<accession>A0A2P2JRT8</accession>
<feature type="region of interest" description="Disordered" evidence="4">
    <location>
        <begin position="1"/>
        <end position="35"/>
    </location>
</feature>
<feature type="compositionally biased region" description="Low complexity" evidence="4">
    <location>
        <begin position="16"/>
        <end position="27"/>
    </location>
</feature>
<feature type="domain" description="CS" evidence="5">
    <location>
        <begin position="135"/>
        <end position="224"/>
    </location>
</feature>
<protein>
    <submittedName>
        <fullName evidence="6">Protein BOBBER 1 isoform X2</fullName>
    </submittedName>
</protein>
<dbReference type="EMBL" id="GGEC01015710">
    <property type="protein sequence ID" value="MBW96193.1"/>
    <property type="molecule type" value="Transcribed_RNA"/>
</dbReference>
<dbReference type="CDD" id="cd06467">
    <property type="entry name" value="p23_NUDC_like"/>
    <property type="match status" value="1"/>
</dbReference>
<keyword evidence="2" id="KW-0963">Cytoplasm</keyword>
<dbReference type="Gene3D" id="2.60.40.790">
    <property type="match status" value="1"/>
</dbReference>
<sequence>MAIISDYEEDKNETKPASAGSSSSAPSFNATFDPSNPIGIVEALMDFVAIESDFLLKDKAEQEIVAVVRAAKEKEKKKKQKKLDAEKREKEAAAAAASSATKKPESEEPKGKKQPMEVEKEAKNGASVPNKGNGLDLEKYSWTQTLQEVNIHVPVPSGTKSRFVVCDIKKNNLKVGLKGQPPIIDGELYKPIKVDDCYWSIEDQNTISILLTKHDQMDWWKSLVKGDAEIDTQKVEPENSKLSDLDPETRQTVEKMMFDQRQKSMGLPTSDEMQKQEMLKMFMAQHPEMDFSRAKIS</sequence>
<evidence type="ECO:0000256" key="3">
    <source>
        <dbReference type="ARBA" id="ARBA00053226"/>
    </source>
</evidence>
<dbReference type="GO" id="GO:0006457">
    <property type="term" value="P:protein folding"/>
    <property type="evidence" value="ECO:0007669"/>
    <property type="project" value="TreeGrafter"/>
</dbReference>
<name>A0A2P2JRT8_RHIMU</name>
<reference evidence="6" key="1">
    <citation type="submission" date="2018-02" db="EMBL/GenBank/DDBJ databases">
        <title>Rhizophora mucronata_Transcriptome.</title>
        <authorList>
            <person name="Meera S.P."/>
            <person name="Sreeshan A."/>
            <person name="Augustine A."/>
        </authorList>
    </citation>
    <scope>NUCLEOTIDE SEQUENCE</scope>
    <source>
        <tissue evidence="6">Leaf</tissue>
    </source>
</reference>
<dbReference type="GO" id="GO:0051082">
    <property type="term" value="F:unfolded protein binding"/>
    <property type="evidence" value="ECO:0007669"/>
    <property type="project" value="TreeGrafter"/>
</dbReference>
<dbReference type="PANTHER" id="PTHR12356">
    <property type="entry name" value="NUCLEAR MOVEMENT PROTEIN NUDC"/>
    <property type="match status" value="1"/>
</dbReference>
<evidence type="ECO:0000256" key="4">
    <source>
        <dbReference type="SAM" id="MobiDB-lite"/>
    </source>
</evidence>
<feature type="compositionally biased region" description="Basic and acidic residues" evidence="4">
    <location>
        <begin position="82"/>
        <end position="92"/>
    </location>
</feature>
<feature type="region of interest" description="Disordered" evidence="4">
    <location>
        <begin position="71"/>
        <end position="134"/>
    </location>
</feature>
<evidence type="ECO:0000256" key="2">
    <source>
        <dbReference type="ARBA" id="ARBA00022490"/>
    </source>
</evidence>
<evidence type="ECO:0000256" key="1">
    <source>
        <dbReference type="ARBA" id="ARBA00004463"/>
    </source>
</evidence>
<evidence type="ECO:0000259" key="5">
    <source>
        <dbReference type="PROSITE" id="PS51203"/>
    </source>
</evidence>
<evidence type="ECO:0000313" key="6">
    <source>
        <dbReference type="EMBL" id="MBW96193.1"/>
    </source>
</evidence>
<comment type="subcellular location">
    <subcellularLocation>
        <location evidence="1">Cytoplasmic granule</location>
    </subcellularLocation>
</comment>
<feature type="compositionally biased region" description="Acidic residues" evidence="4">
    <location>
        <begin position="1"/>
        <end position="11"/>
    </location>
</feature>
<dbReference type="PANTHER" id="PTHR12356:SF3">
    <property type="entry name" value="NUCLEAR MIGRATION PROTEIN NUDC"/>
    <property type="match status" value="1"/>
</dbReference>